<dbReference type="Proteomes" id="UP000030101">
    <property type="component" value="Unassembled WGS sequence"/>
</dbReference>
<comment type="caution">
    <text evidence="1">The sequence shown here is derived from an EMBL/GenBank/DDBJ whole genome shotgun (WGS) entry which is preliminary data.</text>
</comment>
<evidence type="ECO:0000313" key="2">
    <source>
        <dbReference type="Proteomes" id="UP000030101"/>
    </source>
</evidence>
<sequence length="223" mass="25416">MTGTIYVVRKVSTSSITPYYYKEMERVSPEEGLKLMSYKGRYNTAFNDLNEEQLIVAQRLGIEPMQSREDLDSRRSDLVEVKDTQNYSLATLSHSVPFLVPKAKNLLDEIGARFSEKLYLYGQKPYRLQITSITRTIADVKSLAKNNVNSTPNSTHLYGTTIDISWATFVEPPSGYTAINGEKDLSPEQLKGVLAQVLDELRQADRCFVKHERKQPCFHITVR</sequence>
<dbReference type="InterPro" id="IPR043769">
    <property type="entry name" value="DUF5715"/>
</dbReference>
<evidence type="ECO:0000313" key="1">
    <source>
        <dbReference type="EMBL" id="KGN92875.1"/>
    </source>
</evidence>
<name>A0ABR4XLM4_9PORP</name>
<accession>A0ABR4XLM4</accession>
<dbReference type="Pfam" id="PF18979">
    <property type="entry name" value="DUF5715"/>
    <property type="match status" value="1"/>
</dbReference>
<reference evidence="1 2" key="1">
    <citation type="submission" date="2014-08" db="EMBL/GenBank/DDBJ databases">
        <title>Porphyromonas canoris strain:OH2762 Genome sequencing.</title>
        <authorList>
            <person name="Wallis C."/>
            <person name="Deusch O."/>
            <person name="O'Flynn C."/>
            <person name="Davis I."/>
            <person name="Jospin G."/>
            <person name="Darling A.E."/>
            <person name="Coil D.A."/>
            <person name="Alexiev A."/>
            <person name="Horsfall A."/>
            <person name="Kirkwood N."/>
            <person name="Harris S."/>
            <person name="Eisen J.A."/>
        </authorList>
    </citation>
    <scope>NUCLEOTIDE SEQUENCE [LARGE SCALE GENOMIC DNA]</scope>
    <source>
        <strain evidence="2">COT-108 OH2762</strain>
    </source>
</reference>
<dbReference type="RefSeq" id="WP_036789428.1">
    <property type="nucleotide sequence ID" value="NZ_JQZV01000006.1"/>
</dbReference>
<keyword evidence="2" id="KW-1185">Reference proteome</keyword>
<dbReference type="InterPro" id="IPR009045">
    <property type="entry name" value="Zn_M74/Hedgehog-like"/>
</dbReference>
<proteinExistence type="predicted"/>
<dbReference type="SUPFAM" id="SSF55166">
    <property type="entry name" value="Hedgehog/DD-peptidase"/>
    <property type="match status" value="1"/>
</dbReference>
<protein>
    <submittedName>
        <fullName evidence="1">Uncharacterized protein</fullName>
    </submittedName>
</protein>
<dbReference type="EMBL" id="JQZV01000006">
    <property type="protein sequence ID" value="KGN92875.1"/>
    <property type="molecule type" value="Genomic_DNA"/>
</dbReference>
<gene>
    <name evidence="1" type="ORF">HQ43_03105</name>
</gene>
<organism evidence="1 2">
    <name type="scientific">Porphyromonas canoris</name>
    <dbReference type="NCBI Taxonomy" id="36875"/>
    <lineage>
        <taxon>Bacteria</taxon>
        <taxon>Pseudomonadati</taxon>
        <taxon>Bacteroidota</taxon>
        <taxon>Bacteroidia</taxon>
        <taxon>Bacteroidales</taxon>
        <taxon>Porphyromonadaceae</taxon>
        <taxon>Porphyromonas</taxon>
    </lineage>
</organism>